<organism evidence="2 3">
    <name type="scientific">Sphingomonas quercus</name>
    <dbReference type="NCBI Taxonomy" id="2842451"/>
    <lineage>
        <taxon>Bacteria</taxon>
        <taxon>Pseudomonadati</taxon>
        <taxon>Pseudomonadota</taxon>
        <taxon>Alphaproteobacteria</taxon>
        <taxon>Sphingomonadales</taxon>
        <taxon>Sphingomonadaceae</taxon>
        <taxon>Sphingomonas</taxon>
    </lineage>
</organism>
<dbReference type="PANTHER" id="PTHR22617:SF23">
    <property type="entry name" value="CHEMOTAXIS PROTEIN CHEW"/>
    <property type="match status" value="1"/>
</dbReference>
<reference evidence="2 3" key="1">
    <citation type="submission" date="2021-06" db="EMBL/GenBank/DDBJ databases">
        <title>Sphingomonas sp. XMGL2, whole genome shotgun sequencing project.</title>
        <authorList>
            <person name="Zhao G."/>
            <person name="Shen L."/>
        </authorList>
    </citation>
    <scope>NUCLEOTIDE SEQUENCE [LARGE SCALE GENOMIC DNA]</scope>
    <source>
        <strain evidence="2 3">XMGL2</strain>
    </source>
</reference>
<proteinExistence type="predicted"/>
<evidence type="ECO:0000259" key="1">
    <source>
        <dbReference type="PROSITE" id="PS50851"/>
    </source>
</evidence>
<feature type="domain" description="CheW-like" evidence="1">
    <location>
        <begin position="2"/>
        <end position="142"/>
    </location>
</feature>
<protein>
    <submittedName>
        <fullName evidence="2">Chemotaxis protein CheW</fullName>
    </submittedName>
</protein>
<dbReference type="EMBL" id="JAHKRT010000002">
    <property type="protein sequence ID" value="MBU3077326.1"/>
    <property type="molecule type" value="Genomic_DNA"/>
</dbReference>
<dbReference type="SMART" id="SM00260">
    <property type="entry name" value="CheW"/>
    <property type="match status" value="1"/>
</dbReference>
<sequence>MTRQFITVEIADQWLGVDIMAVREIRAWSPATPLPNTPEHIRGVVNLRGVVLPVLDLSGRLGWGTTSTTERHAIVVVEIGSQLQGIIVDGVNDIVSVSPDDLHSVPDTGTTKSPTLLEGLAHVDGRLVLVLALDQLGLNDTEAWKEAA</sequence>
<gene>
    <name evidence="2" type="ORF">KOF26_05545</name>
</gene>
<evidence type="ECO:0000313" key="2">
    <source>
        <dbReference type="EMBL" id="MBU3077326.1"/>
    </source>
</evidence>
<dbReference type="Pfam" id="PF01584">
    <property type="entry name" value="CheW"/>
    <property type="match status" value="1"/>
</dbReference>
<dbReference type="Proteomes" id="UP000776276">
    <property type="component" value="Unassembled WGS sequence"/>
</dbReference>
<name>A0ABS6BGA2_9SPHN</name>
<dbReference type="PROSITE" id="PS50851">
    <property type="entry name" value="CHEW"/>
    <property type="match status" value="1"/>
</dbReference>
<dbReference type="PANTHER" id="PTHR22617">
    <property type="entry name" value="CHEMOTAXIS SENSOR HISTIDINE KINASE-RELATED"/>
    <property type="match status" value="1"/>
</dbReference>
<dbReference type="RefSeq" id="WP_216321355.1">
    <property type="nucleotide sequence ID" value="NZ_JAHKRT010000002.1"/>
</dbReference>
<dbReference type="InterPro" id="IPR002545">
    <property type="entry name" value="CheW-lke_dom"/>
</dbReference>
<evidence type="ECO:0000313" key="3">
    <source>
        <dbReference type="Proteomes" id="UP000776276"/>
    </source>
</evidence>
<accession>A0ABS6BGA2</accession>
<comment type="caution">
    <text evidence="2">The sequence shown here is derived from an EMBL/GenBank/DDBJ whole genome shotgun (WGS) entry which is preliminary data.</text>
</comment>
<dbReference type="InterPro" id="IPR039315">
    <property type="entry name" value="CheW"/>
</dbReference>
<keyword evidence="3" id="KW-1185">Reference proteome</keyword>